<evidence type="ECO:0000256" key="1">
    <source>
        <dbReference type="SAM" id="Phobius"/>
    </source>
</evidence>
<dbReference type="HOGENOM" id="CLU_1193970_0_0_9"/>
<dbReference type="BioCyc" id="EBAC796937-HMP:GMGH-1241-MONOMER"/>
<dbReference type="PROSITE" id="PS51257">
    <property type="entry name" value="PROKAR_LIPOPROTEIN"/>
    <property type="match status" value="1"/>
</dbReference>
<feature type="transmembrane region" description="Helical" evidence="1">
    <location>
        <begin position="6"/>
        <end position="24"/>
    </location>
</feature>
<keyword evidence="1" id="KW-0812">Transmembrane</keyword>
<dbReference type="RefSeq" id="WP_009525472.1">
    <property type="nucleotide sequence ID" value="NZ_JH414552.1"/>
</dbReference>
<sequence length="232" mass="26928">MKQINKIIPILTVMLLMFFLLGCGKQKHRLNFDSYGFESKKSEYAYGDKVKVYYNLIGTDTDYNFYLDDESIELKQSYDDKHGYILTFTMPDHDVTLNVNSHNNMVYIPQINVTFINEVNEADIWIIPQTEENTKPTWDNATISKLPVNEEKEISLQENRDAESWIINIIAGYQYYSVSDIALKEGYTIIFKTETKEYNGIQHKNEFIEILDQNGNLLSKNEDIFIGSLGAK</sequence>
<dbReference type="AlphaFoldDB" id="G9WYI6"/>
<organism evidence="2 3">
    <name type="scientific">Peptoanaerobacter stomatis</name>
    <dbReference type="NCBI Taxonomy" id="796937"/>
    <lineage>
        <taxon>Bacteria</taxon>
        <taxon>Bacillati</taxon>
        <taxon>Bacillota</taxon>
        <taxon>Clostridia</taxon>
        <taxon>Peptostreptococcales</taxon>
        <taxon>Filifactoraceae</taxon>
        <taxon>Peptoanaerobacter</taxon>
    </lineage>
</organism>
<proteinExistence type="predicted"/>
<gene>
    <name evidence="2" type="ORF">HMPREF9629_01237</name>
</gene>
<dbReference type="Proteomes" id="UP000006437">
    <property type="component" value="Unassembled WGS sequence"/>
</dbReference>
<keyword evidence="1" id="KW-1133">Transmembrane helix</keyword>
<accession>G9WYI6</accession>
<evidence type="ECO:0008006" key="4">
    <source>
        <dbReference type="Google" id="ProtNLM"/>
    </source>
</evidence>
<protein>
    <recommendedName>
        <fullName evidence="4">Lipoprotein</fullName>
    </recommendedName>
</protein>
<keyword evidence="1" id="KW-0472">Membrane</keyword>
<evidence type="ECO:0000313" key="2">
    <source>
        <dbReference type="EMBL" id="EHL16397.1"/>
    </source>
</evidence>
<evidence type="ECO:0000313" key="3">
    <source>
        <dbReference type="Proteomes" id="UP000006437"/>
    </source>
</evidence>
<name>G9WYI6_9FIRM</name>
<comment type="caution">
    <text evidence="2">The sequence shown here is derived from an EMBL/GenBank/DDBJ whole genome shotgun (WGS) entry which is preliminary data.</text>
</comment>
<dbReference type="EMBL" id="AFZE01000003">
    <property type="protein sequence ID" value="EHL16397.1"/>
    <property type="molecule type" value="Genomic_DNA"/>
</dbReference>
<reference evidence="2 3" key="1">
    <citation type="submission" date="2011-08" db="EMBL/GenBank/DDBJ databases">
        <title>The Genome Sequence of Eubacteriaceae bacterium ACC19a.</title>
        <authorList>
            <consortium name="The Broad Institute Genome Sequencing Platform"/>
            <person name="Earl A."/>
            <person name="Ward D."/>
            <person name="Feldgarden M."/>
            <person name="Gevers D."/>
            <person name="Sizova M."/>
            <person name="Hazen A."/>
            <person name="Epstein S."/>
            <person name="Young S.K."/>
            <person name="Zeng Q."/>
            <person name="Gargeya S."/>
            <person name="Fitzgerald M."/>
            <person name="Haas B."/>
            <person name="Abouelleil A."/>
            <person name="Alvarado L."/>
            <person name="Arachchi H.M."/>
            <person name="Berlin A."/>
            <person name="Brown A."/>
            <person name="Chapman S.B."/>
            <person name="Chen Z."/>
            <person name="Dunbar C."/>
            <person name="Freedman E."/>
            <person name="Gearin G."/>
            <person name="Gellesch M."/>
            <person name="Goldberg J."/>
            <person name="Griggs A."/>
            <person name="Gujja S."/>
            <person name="Heiman D."/>
            <person name="Howarth C."/>
            <person name="Larson L."/>
            <person name="Lui A."/>
            <person name="MacDonald P.J.P."/>
            <person name="Montmayeur A."/>
            <person name="Murphy C."/>
            <person name="Neiman D."/>
            <person name="Pearson M."/>
            <person name="Priest M."/>
            <person name="Roberts A."/>
            <person name="Saif S."/>
            <person name="Shea T."/>
            <person name="Shenoy N."/>
            <person name="Sisk P."/>
            <person name="Stolte C."/>
            <person name="Sykes S."/>
            <person name="Wortman J."/>
            <person name="Nusbaum C."/>
            <person name="Birren B."/>
        </authorList>
    </citation>
    <scope>NUCLEOTIDE SEQUENCE [LARGE SCALE GENOMIC DNA]</scope>
    <source>
        <strain evidence="2 3">ACC19a</strain>
    </source>
</reference>